<organism evidence="2 3">
    <name type="scientific">Daucus carota subsp. sativus</name>
    <name type="common">Carrot</name>
    <dbReference type="NCBI Taxonomy" id="79200"/>
    <lineage>
        <taxon>Eukaryota</taxon>
        <taxon>Viridiplantae</taxon>
        <taxon>Streptophyta</taxon>
        <taxon>Embryophyta</taxon>
        <taxon>Tracheophyta</taxon>
        <taxon>Spermatophyta</taxon>
        <taxon>Magnoliopsida</taxon>
        <taxon>eudicotyledons</taxon>
        <taxon>Gunneridae</taxon>
        <taxon>Pentapetalae</taxon>
        <taxon>asterids</taxon>
        <taxon>campanulids</taxon>
        <taxon>Apiales</taxon>
        <taxon>Apiaceae</taxon>
        <taxon>Apioideae</taxon>
        <taxon>Scandiceae</taxon>
        <taxon>Daucinae</taxon>
        <taxon>Daucus</taxon>
        <taxon>Daucus sect. Daucus</taxon>
    </lineage>
</organism>
<gene>
    <name evidence="2" type="ORF">DCAR_0521491</name>
</gene>
<keyword evidence="3" id="KW-1185">Reference proteome</keyword>
<protein>
    <recommendedName>
        <fullName evidence="4">Neprosin activation peptide domain-containing protein</fullName>
    </recommendedName>
</protein>
<dbReference type="PANTHER" id="PTHR36619">
    <property type="entry name" value="OS04G0208900 PROTEIN"/>
    <property type="match status" value="1"/>
</dbReference>
<dbReference type="AlphaFoldDB" id="A0AAF0X670"/>
<feature type="chain" id="PRO_5042271507" description="Neprosin activation peptide domain-containing protein" evidence="1">
    <location>
        <begin position="28"/>
        <end position="110"/>
    </location>
</feature>
<keyword evidence="1" id="KW-0732">Signal</keyword>
<reference evidence="2" key="1">
    <citation type="journal article" date="2016" name="Nat. Genet.">
        <title>A high-quality carrot genome assembly provides new insights into carotenoid accumulation and asterid genome evolution.</title>
        <authorList>
            <person name="Iorizzo M."/>
            <person name="Ellison S."/>
            <person name="Senalik D."/>
            <person name="Zeng P."/>
            <person name="Satapoomin P."/>
            <person name="Huang J."/>
            <person name="Bowman M."/>
            <person name="Iovene M."/>
            <person name="Sanseverino W."/>
            <person name="Cavagnaro P."/>
            <person name="Yildiz M."/>
            <person name="Macko-Podgorni A."/>
            <person name="Moranska E."/>
            <person name="Grzebelus E."/>
            <person name="Grzebelus D."/>
            <person name="Ashrafi H."/>
            <person name="Zheng Z."/>
            <person name="Cheng S."/>
            <person name="Spooner D."/>
            <person name="Van Deynze A."/>
            <person name="Simon P."/>
        </authorList>
    </citation>
    <scope>NUCLEOTIDE SEQUENCE</scope>
    <source>
        <tissue evidence="2">Leaf</tissue>
    </source>
</reference>
<name>A0AAF0X670_DAUCS</name>
<evidence type="ECO:0008006" key="4">
    <source>
        <dbReference type="Google" id="ProtNLM"/>
    </source>
</evidence>
<accession>A0AAF0X670</accession>
<sequence length="110" mass="12373">MSTTIYMHYIAHIYILLFLFPLHESMAARALPSSGPSTTMAPLATKAREYAIMKMKPMLDQEGRVFHGKQVKACMPKGRRHSSAPSRYVNFHTFDGLLGCESSRKSKIVP</sequence>
<reference evidence="2" key="2">
    <citation type="submission" date="2022-03" db="EMBL/GenBank/DDBJ databases">
        <title>Draft title - Genomic analysis of global carrot germplasm unveils the trajectory of domestication and the origin of high carotenoid orange carrot.</title>
        <authorList>
            <person name="Iorizzo M."/>
            <person name="Ellison S."/>
            <person name="Senalik D."/>
            <person name="Macko-Podgorni A."/>
            <person name="Grzebelus D."/>
            <person name="Bostan H."/>
            <person name="Rolling W."/>
            <person name="Curaba J."/>
            <person name="Simon P."/>
        </authorList>
    </citation>
    <scope>NUCLEOTIDE SEQUENCE</scope>
    <source>
        <tissue evidence="2">Leaf</tissue>
    </source>
</reference>
<evidence type="ECO:0000256" key="1">
    <source>
        <dbReference type="SAM" id="SignalP"/>
    </source>
</evidence>
<dbReference type="EMBL" id="CP093347">
    <property type="protein sequence ID" value="WOH02103.1"/>
    <property type="molecule type" value="Genomic_DNA"/>
</dbReference>
<proteinExistence type="predicted"/>
<feature type="signal peptide" evidence="1">
    <location>
        <begin position="1"/>
        <end position="27"/>
    </location>
</feature>
<evidence type="ECO:0000313" key="3">
    <source>
        <dbReference type="Proteomes" id="UP000077755"/>
    </source>
</evidence>
<dbReference type="PANTHER" id="PTHR36619:SF2">
    <property type="entry name" value="OS04G0208900 PROTEIN"/>
    <property type="match status" value="1"/>
</dbReference>
<evidence type="ECO:0000313" key="2">
    <source>
        <dbReference type="EMBL" id="WOH02103.1"/>
    </source>
</evidence>
<dbReference type="Proteomes" id="UP000077755">
    <property type="component" value="Chromosome 5"/>
</dbReference>